<dbReference type="RefSeq" id="WP_049989716.1">
    <property type="nucleotide sequence ID" value="NZ_FOIS01000004.1"/>
</dbReference>
<dbReference type="AlphaFoldDB" id="A0A1I0Q5T2"/>
<sequence length="168" mass="17861">MDAADAGRIAALPDVPTDSTFLFRVTDESDEEREAILVRTAPADGGEPTTGDGDGFDGDGESDGDEAGPAEIACWLNYCQHLTHIKLDKGSGAPMRNGELVCANHGAYFEAESGRCTFGPCEGAYLTDLEVTVSDGDVYLVDDEFEFVGPGPIERDDLDRASSSNVEF</sequence>
<evidence type="ECO:0000256" key="4">
    <source>
        <dbReference type="ARBA" id="ARBA00023014"/>
    </source>
</evidence>
<dbReference type="SUPFAM" id="SSF50022">
    <property type="entry name" value="ISP domain"/>
    <property type="match status" value="1"/>
</dbReference>
<keyword evidence="8" id="KW-1185">Reference proteome</keyword>
<dbReference type="Pfam" id="PF00355">
    <property type="entry name" value="Rieske"/>
    <property type="match status" value="1"/>
</dbReference>
<evidence type="ECO:0000256" key="3">
    <source>
        <dbReference type="ARBA" id="ARBA00023004"/>
    </source>
</evidence>
<dbReference type="PANTHER" id="PTHR40261">
    <property type="match status" value="1"/>
</dbReference>
<evidence type="ECO:0000256" key="1">
    <source>
        <dbReference type="ARBA" id="ARBA00022714"/>
    </source>
</evidence>
<feature type="compositionally biased region" description="Low complexity" evidence="5">
    <location>
        <begin position="42"/>
        <end position="51"/>
    </location>
</feature>
<dbReference type="GO" id="GO:0051537">
    <property type="term" value="F:2 iron, 2 sulfur cluster binding"/>
    <property type="evidence" value="ECO:0007669"/>
    <property type="project" value="UniProtKB-KW"/>
</dbReference>
<keyword evidence="2" id="KW-0479">Metal-binding</keyword>
<feature type="domain" description="Rieske" evidence="6">
    <location>
        <begin position="71"/>
        <end position="140"/>
    </location>
</feature>
<dbReference type="PROSITE" id="PS51296">
    <property type="entry name" value="RIESKE"/>
    <property type="match status" value="1"/>
</dbReference>
<gene>
    <name evidence="7" type="ORF">SAMN05216285_3104</name>
</gene>
<feature type="region of interest" description="Disordered" evidence="5">
    <location>
        <begin position="38"/>
        <end position="67"/>
    </location>
</feature>
<dbReference type="STRING" id="1202768.SAMN05216285_3104"/>
<name>A0A1I0Q5T2_9EURY</name>
<keyword evidence="3" id="KW-0408">Iron</keyword>
<dbReference type="eggNOG" id="arCOG02851">
    <property type="taxonomic scope" value="Archaea"/>
</dbReference>
<evidence type="ECO:0000313" key="8">
    <source>
        <dbReference type="Proteomes" id="UP000183275"/>
    </source>
</evidence>
<accession>A0A1I0Q5T2</accession>
<dbReference type="EMBL" id="FOIS01000004">
    <property type="protein sequence ID" value="SEW22183.1"/>
    <property type="molecule type" value="Genomic_DNA"/>
</dbReference>
<evidence type="ECO:0000259" key="6">
    <source>
        <dbReference type="PROSITE" id="PS51296"/>
    </source>
</evidence>
<proteinExistence type="predicted"/>
<evidence type="ECO:0000313" key="7">
    <source>
        <dbReference type="EMBL" id="SEW22183.1"/>
    </source>
</evidence>
<keyword evidence="4" id="KW-0411">Iron-sulfur</keyword>
<dbReference type="InterPro" id="IPR017941">
    <property type="entry name" value="Rieske_2Fe-2S"/>
</dbReference>
<reference evidence="8" key="1">
    <citation type="submission" date="2016-10" db="EMBL/GenBank/DDBJ databases">
        <authorList>
            <person name="Varghese N."/>
        </authorList>
    </citation>
    <scope>NUCLEOTIDE SEQUENCE [LARGE SCALE GENOMIC DNA]</scope>
    <source>
        <strain evidence="8">CGMCC 1.12284</strain>
    </source>
</reference>
<dbReference type="GO" id="GO:0046872">
    <property type="term" value="F:metal ion binding"/>
    <property type="evidence" value="ECO:0007669"/>
    <property type="project" value="UniProtKB-KW"/>
</dbReference>
<dbReference type="PANTHER" id="PTHR40261:SF1">
    <property type="entry name" value="RIESKE DOMAIN-CONTAINING PROTEIN"/>
    <property type="match status" value="1"/>
</dbReference>
<keyword evidence="1" id="KW-0001">2Fe-2S</keyword>
<dbReference type="Gene3D" id="2.102.10.10">
    <property type="entry name" value="Rieske [2Fe-2S] iron-sulphur domain"/>
    <property type="match status" value="1"/>
</dbReference>
<dbReference type="Proteomes" id="UP000183275">
    <property type="component" value="Unassembled WGS sequence"/>
</dbReference>
<protein>
    <submittedName>
        <fullName evidence="7">Rieske [2Fe-2S] domain-containing protein</fullName>
    </submittedName>
</protein>
<evidence type="ECO:0000256" key="2">
    <source>
        <dbReference type="ARBA" id="ARBA00022723"/>
    </source>
</evidence>
<dbReference type="InterPro" id="IPR036922">
    <property type="entry name" value="Rieske_2Fe-2S_sf"/>
</dbReference>
<evidence type="ECO:0000256" key="5">
    <source>
        <dbReference type="SAM" id="MobiDB-lite"/>
    </source>
</evidence>
<feature type="compositionally biased region" description="Acidic residues" evidence="5">
    <location>
        <begin position="54"/>
        <end position="67"/>
    </location>
</feature>
<dbReference type="OrthoDB" id="250454at2157"/>
<organism evidence="7 8">
    <name type="scientific">Natrinema salifodinae</name>
    <dbReference type="NCBI Taxonomy" id="1202768"/>
    <lineage>
        <taxon>Archaea</taxon>
        <taxon>Methanobacteriati</taxon>
        <taxon>Methanobacteriota</taxon>
        <taxon>Stenosarchaea group</taxon>
        <taxon>Halobacteria</taxon>
        <taxon>Halobacteriales</taxon>
        <taxon>Natrialbaceae</taxon>
        <taxon>Natrinema</taxon>
    </lineage>
</organism>